<keyword evidence="2" id="KW-0472">Membrane</keyword>
<dbReference type="Gene3D" id="3.30.70.270">
    <property type="match status" value="1"/>
</dbReference>
<feature type="transmembrane region" description="Helical" evidence="2">
    <location>
        <begin position="12"/>
        <end position="30"/>
    </location>
</feature>
<gene>
    <name evidence="4" type="ORF">SAMN05421771_3095</name>
</gene>
<protein>
    <recommendedName>
        <fullName evidence="1">diguanylate cyclase</fullName>
        <ecNumber evidence="1">2.7.7.65</ecNumber>
    </recommendedName>
</protein>
<feature type="domain" description="GGDEF" evidence="3">
    <location>
        <begin position="254"/>
        <end position="379"/>
    </location>
</feature>
<evidence type="ECO:0000313" key="4">
    <source>
        <dbReference type="EMBL" id="SFS17255.1"/>
    </source>
</evidence>
<dbReference type="OrthoDB" id="116590at2"/>
<dbReference type="RefSeq" id="WP_089840319.1">
    <property type="nucleotide sequence ID" value="NZ_FOZL01000001.1"/>
</dbReference>
<organism evidence="4 5">
    <name type="scientific">Granulicella pectinivorans</name>
    <dbReference type="NCBI Taxonomy" id="474950"/>
    <lineage>
        <taxon>Bacteria</taxon>
        <taxon>Pseudomonadati</taxon>
        <taxon>Acidobacteriota</taxon>
        <taxon>Terriglobia</taxon>
        <taxon>Terriglobales</taxon>
        <taxon>Acidobacteriaceae</taxon>
        <taxon>Granulicella</taxon>
    </lineage>
</organism>
<dbReference type="STRING" id="474950.SAMN05421771_3095"/>
<dbReference type="EMBL" id="FOZL01000001">
    <property type="protein sequence ID" value="SFS17255.1"/>
    <property type="molecule type" value="Genomic_DNA"/>
</dbReference>
<evidence type="ECO:0000256" key="2">
    <source>
        <dbReference type="SAM" id="Phobius"/>
    </source>
</evidence>
<name>A0A1I6MNI2_9BACT</name>
<reference evidence="4 5" key="1">
    <citation type="submission" date="2016-10" db="EMBL/GenBank/DDBJ databases">
        <authorList>
            <person name="de Groot N.N."/>
        </authorList>
    </citation>
    <scope>NUCLEOTIDE SEQUENCE [LARGE SCALE GENOMIC DNA]</scope>
    <source>
        <strain evidence="4 5">DSM 21001</strain>
    </source>
</reference>
<dbReference type="Pfam" id="PF00990">
    <property type="entry name" value="GGDEF"/>
    <property type="match status" value="1"/>
</dbReference>
<dbReference type="EC" id="2.7.7.65" evidence="1"/>
<accession>A0A1I6MNI2</accession>
<dbReference type="GO" id="GO:0043709">
    <property type="term" value="P:cell adhesion involved in single-species biofilm formation"/>
    <property type="evidence" value="ECO:0007669"/>
    <property type="project" value="TreeGrafter"/>
</dbReference>
<dbReference type="InterPro" id="IPR029787">
    <property type="entry name" value="Nucleotide_cyclase"/>
</dbReference>
<dbReference type="InterPro" id="IPR050469">
    <property type="entry name" value="Diguanylate_Cyclase"/>
</dbReference>
<keyword evidence="5" id="KW-1185">Reference proteome</keyword>
<evidence type="ECO:0000256" key="1">
    <source>
        <dbReference type="ARBA" id="ARBA00012528"/>
    </source>
</evidence>
<dbReference type="PANTHER" id="PTHR45138:SF24">
    <property type="entry name" value="DIGUANYLATE CYCLASE DGCC-RELATED"/>
    <property type="match status" value="1"/>
</dbReference>
<sequence>MNILHWLDNRTLIAIQVLSVATFGFALLALHRYDRSIRGAGTLAAAFLLGAPGLILLALRGVIPDFYSIIVSNACTYVGYLLTYRGIRQYLRAPGYLPPVYTVTAIFFGAHVYYSTLDKRIVPRIILSASYIALCRLLTSATLFRNAEGLPHRILFACSLVVLGLISASRALLTALHGAPQNFMQRNAVQTSTLVSGIVYIFIEGTFSFMLVSFAITSRLSRRAQQDTLTGVYTRRAIEEKLCEELARGARTGTPTAVLLLDVDHLKTINDTLGHNSGDEALKKVASTVSAVLRPFDHLGRYGGDEFLLILPDIGIENAFIVADRFRKALSQLPTAPTLSIGIAQSDPGESTPSLLARADTALYQAKSAGRDCIRFLHSGGDAIPVRITPVPR</sequence>
<dbReference type="PROSITE" id="PS50887">
    <property type="entry name" value="GGDEF"/>
    <property type="match status" value="1"/>
</dbReference>
<dbReference type="CDD" id="cd01949">
    <property type="entry name" value="GGDEF"/>
    <property type="match status" value="1"/>
</dbReference>
<dbReference type="InterPro" id="IPR000160">
    <property type="entry name" value="GGDEF_dom"/>
</dbReference>
<evidence type="ECO:0000259" key="3">
    <source>
        <dbReference type="PROSITE" id="PS50887"/>
    </source>
</evidence>
<dbReference type="AlphaFoldDB" id="A0A1I6MNI2"/>
<dbReference type="NCBIfam" id="TIGR00254">
    <property type="entry name" value="GGDEF"/>
    <property type="match status" value="1"/>
</dbReference>
<dbReference type="GO" id="GO:1902201">
    <property type="term" value="P:negative regulation of bacterial-type flagellum-dependent cell motility"/>
    <property type="evidence" value="ECO:0007669"/>
    <property type="project" value="TreeGrafter"/>
</dbReference>
<dbReference type="GO" id="GO:0052621">
    <property type="term" value="F:diguanylate cyclase activity"/>
    <property type="evidence" value="ECO:0007669"/>
    <property type="project" value="UniProtKB-EC"/>
</dbReference>
<feature type="transmembrane region" description="Helical" evidence="2">
    <location>
        <begin position="121"/>
        <end position="142"/>
    </location>
</feature>
<dbReference type="InterPro" id="IPR043128">
    <property type="entry name" value="Rev_trsase/Diguanyl_cyclase"/>
</dbReference>
<feature type="transmembrane region" description="Helical" evidence="2">
    <location>
        <begin position="42"/>
        <end position="60"/>
    </location>
</feature>
<evidence type="ECO:0000313" key="5">
    <source>
        <dbReference type="Proteomes" id="UP000199024"/>
    </source>
</evidence>
<proteinExistence type="predicted"/>
<dbReference type="SUPFAM" id="SSF55073">
    <property type="entry name" value="Nucleotide cyclase"/>
    <property type="match status" value="1"/>
</dbReference>
<keyword evidence="2" id="KW-1133">Transmembrane helix</keyword>
<dbReference type="PANTHER" id="PTHR45138">
    <property type="entry name" value="REGULATORY COMPONENTS OF SENSORY TRANSDUCTION SYSTEM"/>
    <property type="match status" value="1"/>
</dbReference>
<dbReference type="GO" id="GO:0005886">
    <property type="term" value="C:plasma membrane"/>
    <property type="evidence" value="ECO:0007669"/>
    <property type="project" value="TreeGrafter"/>
</dbReference>
<dbReference type="Proteomes" id="UP000199024">
    <property type="component" value="Unassembled WGS sequence"/>
</dbReference>
<keyword evidence="2" id="KW-0812">Transmembrane</keyword>
<feature type="transmembrane region" description="Helical" evidence="2">
    <location>
        <begin position="96"/>
        <end position="115"/>
    </location>
</feature>
<feature type="transmembrane region" description="Helical" evidence="2">
    <location>
        <begin position="66"/>
        <end position="84"/>
    </location>
</feature>
<feature type="transmembrane region" description="Helical" evidence="2">
    <location>
        <begin position="154"/>
        <end position="173"/>
    </location>
</feature>
<dbReference type="SMART" id="SM00267">
    <property type="entry name" value="GGDEF"/>
    <property type="match status" value="1"/>
</dbReference>
<feature type="transmembrane region" description="Helical" evidence="2">
    <location>
        <begin position="193"/>
        <end position="216"/>
    </location>
</feature>
<dbReference type="FunFam" id="3.30.70.270:FF:000001">
    <property type="entry name" value="Diguanylate cyclase domain protein"/>
    <property type="match status" value="1"/>
</dbReference>